<reference evidence="3" key="2">
    <citation type="journal article" date="2020" name="Antonie Van Leeuwenhoek">
        <title>Labilibaculum antarcticum sp. nov., a novel facultative anaerobic, psychrotorelant bacterium isolated from marine sediment of Antarctica.</title>
        <authorList>
            <person name="Watanabe M."/>
            <person name="Kojima H."/>
            <person name="Fukui M."/>
        </authorList>
    </citation>
    <scope>NUCLEOTIDE SEQUENCE [LARGE SCALE GENOMIC DNA]</scope>
    <source>
        <strain evidence="3">SPP2</strain>
    </source>
</reference>
<keyword evidence="3" id="KW-1185">Reference proteome</keyword>
<evidence type="ECO:0000313" key="2">
    <source>
        <dbReference type="EMBL" id="BAX78502.1"/>
    </source>
</evidence>
<dbReference type="EMBL" id="AP018042">
    <property type="protein sequence ID" value="BAX78502.1"/>
    <property type="molecule type" value="Genomic_DNA"/>
</dbReference>
<evidence type="ECO:0000256" key="1">
    <source>
        <dbReference type="SAM" id="Coils"/>
    </source>
</evidence>
<dbReference type="InterPro" id="IPR046228">
    <property type="entry name" value="DUF6261"/>
</dbReference>
<dbReference type="Pfam" id="PF19775">
    <property type="entry name" value="DUF6261"/>
    <property type="match status" value="1"/>
</dbReference>
<sequence length="247" mass="27893">MIKYPLFYRMRIAEYLTFTARIYSLIMNAVSDSITMEPFKGRIEKSKIRLEESGKKVNTQLLTINVTDCDSRRDQSMIAFTGFAEACSKRLNTTVSGAGKAILNEIGSYGSGIIRRPMLEESAILLALFAKINNSPFLTDCLQQMRGEQWLEELEKAEQDFTEAVEERGNAKLDRNAEISGEMCKEIRNEFEAFFKYLDVMCDLNSDVAYAELVKEINIVSEETNAILLQRAGRNSKNDGDEIGGSE</sequence>
<gene>
    <name evidence="2" type="ORF">ALGA_0107</name>
</gene>
<keyword evidence="1" id="KW-0175">Coiled coil</keyword>
<dbReference type="KEGG" id="mbas:ALGA_0107"/>
<reference evidence="2 3" key="1">
    <citation type="journal article" date="2018" name="Mar. Genomics">
        <title>Complete genome sequence of Marinifilaceae bacterium strain SPP2, isolated from the Antarctic marine sediment.</title>
        <authorList>
            <person name="Watanabe M."/>
            <person name="Kojima H."/>
            <person name="Fukui M."/>
        </authorList>
    </citation>
    <scope>NUCLEOTIDE SEQUENCE [LARGE SCALE GENOMIC DNA]</scope>
    <source>
        <strain evidence="2 3">SPP2</strain>
    </source>
</reference>
<dbReference type="RefSeq" id="WP_096427437.1">
    <property type="nucleotide sequence ID" value="NZ_AP018042.1"/>
</dbReference>
<organism evidence="2 3">
    <name type="scientific">Labilibaculum antarcticum</name>
    <dbReference type="NCBI Taxonomy" id="1717717"/>
    <lineage>
        <taxon>Bacteria</taxon>
        <taxon>Pseudomonadati</taxon>
        <taxon>Bacteroidota</taxon>
        <taxon>Bacteroidia</taxon>
        <taxon>Marinilabiliales</taxon>
        <taxon>Marinifilaceae</taxon>
        <taxon>Labilibaculum</taxon>
    </lineage>
</organism>
<dbReference type="Proteomes" id="UP000218267">
    <property type="component" value="Chromosome"/>
</dbReference>
<dbReference type="AlphaFoldDB" id="A0A1Y1CEQ2"/>
<evidence type="ECO:0000313" key="3">
    <source>
        <dbReference type="Proteomes" id="UP000218267"/>
    </source>
</evidence>
<protein>
    <submittedName>
        <fullName evidence="2">Uncharacterized protein</fullName>
    </submittedName>
</protein>
<feature type="coiled-coil region" evidence="1">
    <location>
        <begin position="147"/>
        <end position="174"/>
    </location>
</feature>
<proteinExistence type="predicted"/>
<accession>A0A1Y1CEQ2</accession>
<name>A0A1Y1CEQ2_9BACT</name>
<dbReference type="OrthoDB" id="1120045at2"/>